<evidence type="ECO:0000313" key="2">
    <source>
        <dbReference type="EMBL" id="GLK89320.1"/>
    </source>
</evidence>
<comment type="caution">
    <text evidence="2">The sequence shown here is derived from an EMBL/GenBank/DDBJ whole genome shotgun (WGS) entry which is preliminary data.</text>
</comment>
<dbReference type="EMBL" id="BSFN01000005">
    <property type="protein sequence ID" value="GLK89320.1"/>
    <property type="molecule type" value="Genomic_DNA"/>
</dbReference>
<feature type="chain" id="PRO_5040727089" evidence="1">
    <location>
        <begin position="29"/>
        <end position="118"/>
    </location>
</feature>
<organism evidence="2 3">
    <name type="scientific">Pseudomonas turukhanskensis</name>
    <dbReference type="NCBI Taxonomy" id="1806536"/>
    <lineage>
        <taxon>Bacteria</taxon>
        <taxon>Pseudomonadati</taxon>
        <taxon>Pseudomonadota</taxon>
        <taxon>Gammaproteobacteria</taxon>
        <taxon>Pseudomonadales</taxon>
        <taxon>Pseudomonadaceae</taxon>
        <taxon>Pseudomonas</taxon>
    </lineage>
</organism>
<dbReference type="Proteomes" id="UP001143328">
    <property type="component" value="Unassembled WGS sequence"/>
</dbReference>
<reference evidence="2" key="2">
    <citation type="submission" date="2023-01" db="EMBL/GenBank/DDBJ databases">
        <authorList>
            <person name="Sun Q."/>
            <person name="Evtushenko L."/>
        </authorList>
    </citation>
    <scope>NUCLEOTIDE SEQUENCE</scope>
    <source>
        <strain evidence="2">VKM B-2935</strain>
    </source>
</reference>
<reference evidence="2" key="1">
    <citation type="journal article" date="2014" name="Int. J. Syst. Evol. Microbiol.">
        <title>Complete genome sequence of Corynebacterium casei LMG S-19264T (=DSM 44701T), isolated from a smear-ripened cheese.</title>
        <authorList>
            <consortium name="US DOE Joint Genome Institute (JGI-PGF)"/>
            <person name="Walter F."/>
            <person name="Albersmeier A."/>
            <person name="Kalinowski J."/>
            <person name="Ruckert C."/>
        </authorList>
    </citation>
    <scope>NUCLEOTIDE SEQUENCE</scope>
    <source>
        <strain evidence="2">VKM B-2935</strain>
    </source>
</reference>
<proteinExistence type="predicted"/>
<evidence type="ECO:0000313" key="3">
    <source>
        <dbReference type="Proteomes" id="UP001143328"/>
    </source>
</evidence>
<accession>A0A9W6NFZ7</accession>
<dbReference type="RefSeq" id="WP_271195504.1">
    <property type="nucleotide sequence ID" value="NZ_BSFN01000005.1"/>
</dbReference>
<dbReference type="AlphaFoldDB" id="A0A9W6NFZ7"/>
<sequence length="118" mass="12917">MPAHRLRYLLPLLATLLLGACSEPPAPASFVNRVWSVSESPTVSKGMLYVFLSDGTLVLASNGNKPAFGQWQQDGADLVMIEEGQRYKTEVLMATKDILQLRQHNPGEPVEITLVPAN</sequence>
<feature type="signal peptide" evidence="1">
    <location>
        <begin position="1"/>
        <end position="28"/>
    </location>
</feature>
<protein>
    <submittedName>
        <fullName evidence="2">Uncharacterized protein</fullName>
    </submittedName>
</protein>
<gene>
    <name evidence="2" type="ORF">GCM10017655_23820</name>
</gene>
<keyword evidence="3" id="KW-1185">Reference proteome</keyword>
<dbReference type="PROSITE" id="PS51257">
    <property type="entry name" value="PROKAR_LIPOPROTEIN"/>
    <property type="match status" value="1"/>
</dbReference>
<evidence type="ECO:0000256" key="1">
    <source>
        <dbReference type="SAM" id="SignalP"/>
    </source>
</evidence>
<name>A0A9W6NFZ7_9PSED</name>
<keyword evidence="1" id="KW-0732">Signal</keyword>